<dbReference type="PANTHER" id="PTHR24401">
    <property type="entry name" value="SI:CH211-243P7.3-RELATED"/>
    <property type="match status" value="1"/>
</dbReference>
<dbReference type="AlphaFoldDB" id="A0AAD9FLP8"/>
<dbReference type="EMBL" id="JASDAP010000001">
    <property type="protein sequence ID" value="KAK1906454.1"/>
    <property type="molecule type" value="Genomic_DNA"/>
</dbReference>
<dbReference type="Pfam" id="PF20499">
    <property type="entry name" value="DUF6729"/>
    <property type="match status" value="1"/>
</dbReference>
<sequence>MDKARTAITQHRGDPSNRRHLLGFFEIQFGQFREQTFHWVVENYLGYAAYLVAAMIRDPTGCSKDSKEHSLNKACFKEYIELFSSGRIAIAMKEEQYAANTPQHTPPAQVTPPAQHLTTTDHAAPTQQAGTSQHASTSSLRSLLAGQKMPNQRSLTNALKRLVSPSKTKPSLVHAHARPKPHLIQLPVSFEAAKAPASTLTHLPPASTLTHPAVSSEVDDSTLLAEAVQFEEANPAAGWIHTLPEVDQRWISKALFKWNAKGHPELESSRVDKLWWYPPQVPLRTSKSPAQENYFGHPLLLWMPRKLWQVMLTCPHPDCNKEPLTSAGLHQKIRQVVAVGKMYFVASEYLACRRCKRKVISWSHSLISQLDIGHRVQFPCILTSKLACDFEVASLMRQRGLGNSSSQIQRKLQERHAEVWMQKTLQYLQDCKGIASAVTSGLILPMPFDPVPAMPPVPKHRWLMQVYAQDVLQRLDEIKATITSQYGRILKMDSTKKVSRKLAGKSYGTATWATNVGNEHGQVIMSMLTASEGYGLGPMVEGLINRYRMAGVAPPEVLYVDRDCCGNTLLRRMFEEWNNMTIRLDI</sequence>
<proteinExistence type="predicted"/>
<evidence type="ECO:0000313" key="4">
    <source>
        <dbReference type="Proteomes" id="UP001228049"/>
    </source>
</evidence>
<protein>
    <submittedName>
        <fullName evidence="3">UDP-3-O-acylglucosamine N-acyltransferase</fullName>
    </submittedName>
</protein>
<reference evidence="3" key="1">
    <citation type="submission" date="2023-04" db="EMBL/GenBank/DDBJ databases">
        <title>Chromosome-level genome of Chaenocephalus aceratus.</title>
        <authorList>
            <person name="Park H."/>
        </authorList>
    </citation>
    <scope>NUCLEOTIDE SEQUENCE</scope>
    <source>
        <strain evidence="3">DE</strain>
        <tissue evidence="3">Muscle</tissue>
    </source>
</reference>
<dbReference type="Proteomes" id="UP001228049">
    <property type="component" value="Unassembled WGS sequence"/>
</dbReference>
<accession>A0AAD9FLP8</accession>
<evidence type="ECO:0000313" key="3">
    <source>
        <dbReference type="EMBL" id="KAK1906454.1"/>
    </source>
</evidence>
<feature type="domain" description="DUF6729" evidence="2">
    <location>
        <begin position="239"/>
        <end position="472"/>
    </location>
</feature>
<name>A0AAD9FLP8_DISEL</name>
<evidence type="ECO:0000256" key="1">
    <source>
        <dbReference type="SAM" id="MobiDB-lite"/>
    </source>
</evidence>
<gene>
    <name evidence="3" type="ORF">KUDE01_008852</name>
</gene>
<organism evidence="3 4">
    <name type="scientific">Dissostichus eleginoides</name>
    <name type="common">Patagonian toothfish</name>
    <name type="synonym">Dissostichus amissus</name>
    <dbReference type="NCBI Taxonomy" id="100907"/>
    <lineage>
        <taxon>Eukaryota</taxon>
        <taxon>Metazoa</taxon>
        <taxon>Chordata</taxon>
        <taxon>Craniata</taxon>
        <taxon>Vertebrata</taxon>
        <taxon>Euteleostomi</taxon>
        <taxon>Actinopterygii</taxon>
        <taxon>Neopterygii</taxon>
        <taxon>Teleostei</taxon>
        <taxon>Neoteleostei</taxon>
        <taxon>Acanthomorphata</taxon>
        <taxon>Eupercaria</taxon>
        <taxon>Perciformes</taxon>
        <taxon>Notothenioidei</taxon>
        <taxon>Nototheniidae</taxon>
        <taxon>Dissostichus</taxon>
    </lineage>
</organism>
<dbReference type="PANTHER" id="PTHR24401:SF29">
    <property type="entry name" value="SI:CH211-243P7.3-RELATED"/>
    <property type="match status" value="1"/>
</dbReference>
<dbReference type="InterPro" id="IPR046616">
    <property type="entry name" value="DUF6729"/>
</dbReference>
<feature type="compositionally biased region" description="Polar residues" evidence="1">
    <location>
        <begin position="116"/>
        <end position="141"/>
    </location>
</feature>
<feature type="region of interest" description="Disordered" evidence="1">
    <location>
        <begin position="98"/>
        <end position="142"/>
    </location>
</feature>
<keyword evidence="4" id="KW-1185">Reference proteome</keyword>
<feature type="compositionally biased region" description="Polar residues" evidence="1">
    <location>
        <begin position="98"/>
        <end position="108"/>
    </location>
</feature>
<evidence type="ECO:0000259" key="2">
    <source>
        <dbReference type="Pfam" id="PF20499"/>
    </source>
</evidence>
<comment type="caution">
    <text evidence="3">The sequence shown here is derived from an EMBL/GenBank/DDBJ whole genome shotgun (WGS) entry which is preliminary data.</text>
</comment>